<sequence length="137" mass="14621">MLSTPTPDEAMVGVVAVDHSEAEEGLTAGRGGRQPQYPDDARGRGGGRGSITCQLCGKPGHAVWNCWHRYDESYASPPQAFYANQSAESSSNWHLDTGTNTHVTPDLSRLHTLTPYHGTNSITPAGGNTYPIDHTGS</sequence>
<evidence type="ECO:0000256" key="1">
    <source>
        <dbReference type="SAM" id="MobiDB-lite"/>
    </source>
</evidence>
<dbReference type="OrthoDB" id="1752333at2759"/>
<evidence type="ECO:0000313" key="3">
    <source>
        <dbReference type="Proteomes" id="UP000595140"/>
    </source>
</evidence>
<dbReference type="Proteomes" id="UP000595140">
    <property type="component" value="Unassembled WGS sequence"/>
</dbReference>
<evidence type="ECO:0008006" key="4">
    <source>
        <dbReference type="Google" id="ProtNLM"/>
    </source>
</evidence>
<dbReference type="SUPFAM" id="SSF57756">
    <property type="entry name" value="Retrovirus zinc finger-like domains"/>
    <property type="match status" value="1"/>
</dbReference>
<dbReference type="EMBL" id="OOIL02002008">
    <property type="protein sequence ID" value="VFQ79658.1"/>
    <property type="molecule type" value="Genomic_DNA"/>
</dbReference>
<proteinExistence type="predicted"/>
<keyword evidence="3" id="KW-1185">Reference proteome</keyword>
<feature type="region of interest" description="Disordered" evidence="1">
    <location>
        <begin position="22"/>
        <end position="49"/>
    </location>
</feature>
<feature type="non-terminal residue" evidence="2">
    <location>
        <position position="137"/>
    </location>
</feature>
<reference evidence="2 3" key="1">
    <citation type="submission" date="2018-04" db="EMBL/GenBank/DDBJ databases">
        <authorList>
            <person name="Vogel A."/>
        </authorList>
    </citation>
    <scope>NUCLEOTIDE SEQUENCE [LARGE SCALE GENOMIC DNA]</scope>
</reference>
<dbReference type="AlphaFoldDB" id="A0A484LV44"/>
<accession>A0A484LV44</accession>
<dbReference type="GO" id="GO:0003676">
    <property type="term" value="F:nucleic acid binding"/>
    <property type="evidence" value="ECO:0007669"/>
    <property type="project" value="InterPro"/>
</dbReference>
<dbReference type="GO" id="GO:0008270">
    <property type="term" value="F:zinc ion binding"/>
    <property type="evidence" value="ECO:0007669"/>
    <property type="project" value="InterPro"/>
</dbReference>
<organism evidence="2 3">
    <name type="scientific">Cuscuta campestris</name>
    <dbReference type="NCBI Taxonomy" id="132261"/>
    <lineage>
        <taxon>Eukaryota</taxon>
        <taxon>Viridiplantae</taxon>
        <taxon>Streptophyta</taxon>
        <taxon>Embryophyta</taxon>
        <taxon>Tracheophyta</taxon>
        <taxon>Spermatophyta</taxon>
        <taxon>Magnoliopsida</taxon>
        <taxon>eudicotyledons</taxon>
        <taxon>Gunneridae</taxon>
        <taxon>Pentapetalae</taxon>
        <taxon>asterids</taxon>
        <taxon>lamiids</taxon>
        <taxon>Solanales</taxon>
        <taxon>Convolvulaceae</taxon>
        <taxon>Cuscuteae</taxon>
        <taxon>Cuscuta</taxon>
        <taxon>Cuscuta subgen. Grammica</taxon>
        <taxon>Cuscuta sect. Cleistogrammica</taxon>
    </lineage>
</organism>
<dbReference type="InterPro" id="IPR036875">
    <property type="entry name" value="Znf_CCHC_sf"/>
</dbReference>
<evidence type="ECO:0000313" key="2">
    <source>
        <dbReference type="EMBL" id="VFQ79658.1"/>
    </source>
</evidence>
<gene>
    <name evidence="2" type="ORF">CCAM_LOCUS21434</name>
</gene>
<protein>
    <recommendedName>
        <fullName evidence="4">CCHC-type domain-containing protein</fullName>
    </recommendedName>
</protein>
<name>A0A484LV44_9ASTE</name>